<dbReference type="Proteomes" id="UP001165065">
    <property type="component" value="Unassembled WGS sequence"/>
</dbReference>
<dbReference type="SUPFAM" id="SSF54518">
    <property type="entry name" value="Tubby C-terminal domain-like"/>
    <property type="match status" value="1"/>
</dbReference>
<keyword evidence="4" id="KW-1185">Reference proteome</keyword>
<gene>
    <name evidence="3" type="ORF">TrCOL_g7413</name>
</gene>
<evidence type="ECO:0000313" key="3">
    <source>
        <dbReference type="EMBL" id="GMI21626.1"/>
    </source>
</evidence>
<evidence type="ECO:0000259" key="2">
    <source>
        <dbReference type="Pfam" id="PF01167"/>
    </source>
</evidence>
<dbReference type="PRINTS" id="PR01573">
    <property type="entry name" value="SUPERTUBBY"/>
</dbReference>
<evidence type="ECO:0000256" key="1">
    <source>
        <dbReference type="SAM" id="MobiDB-lite"/>
    </source>
</evidence>
<dbReference type="InterPro" id="IPR025659">
    <property type="entry name" value="Tubby-like_C"/>
</dbReference>
<feature type="region of interest" description="Disordered" evidence="1">
    <location>
        <begin position="144"/>
        <end position="165"/>
    </location>
</feature>
<feature type="domain" description="Tubby C-terminal" evidence="2">
    <location>
        <begin position="40"/>
        <end position="331"/>
    </location>
</feature>
<dbReference type="Gene3D" id="3.20.90.10">
    <property type="entry name" value="Tubby Protein, Chain A"/>
    <property type="match status" value="1"/>
</dbReference>
<protein>
    <recommendedName>
        <fullName evidence="2">Tubby C-terminal domain-containing protein</fullName>
    </recommendedName>
</protein>
<comment type="caution">
    <text evidence="3">The sequence shown here is derived from an EMBL/GenBank/DDBJ whole genome shotgun (WGS) entry which is preliminary data.</text>
</comment>
<proteinExistence type="predicted"/>
<feature type="region of interest" description="Disordered" evidence="1">
    <location>
        <begin position="1"/>
        <end position="20"/>
    </location>
</feature>
<dbReference type="EMBL" id="BRYA01000533">
    <property type="protein sequence ID" value="GMI21626.1"/>
    <property type="molecule type" value="Genomic_DNA"/>
</dbReference>
<dbReference type="OrthoDB" id="200190at2759"/>
<organism evidence="3 4">
    <name type="scientific">Triparma columacea</name>
    <dbReference type="NCBI Taxonomy" id="722753"/>
    <lineage>
        <taxon>Eukaryota</taxon>
        <taxon>Sar</taxon>
        <taxon>Stramenopiles</taxon>
        <taxon>Ochrophyta</taxon>
        <taxon>Bolidophyceae</taxon>
        <taxon>Parmales</taxon>
        <taxon>Triparmaceae</taxon>
        <taxon>Triparma</taxon>
    </lineage>
</organism>
<feature type="compositionally biased region" description="Acidic residues" evidence="1">
    <location>
        <begin position="144"/>
        <end position="154"/>
    </location>
</feature>
<reference evidence="4" key="1">
    <citation type="journal article" date="2023" name="Commun. Biol.">
        <title>Genome analysis of Parmales, the sister group of diatoms, reveals the evolutionary specialization of diatoms from phago-mixotrophs to photoautotrophs.</title>
        <authorList>
            <person name="Ban H."/>
            <person name="Sato S."/>
            <person name="Yoshikawa S."/>
            <person name="Yamada K."/>
            <person name="Nakamura Y."/>
            <person name="Ichinomiya M."/>
            <person name="Sato N."/>
            <person name="Blanc-Mathieu R."/>
            <person name="Endo H."/>
            <person name="Kuwata A."/>
            <person name="Ogata H."/>
        </authorList>
    </citation>
    <scope>NUCLEOTIDE SEQUENCE [LARGE SCALE GENOMIC DNA]</scope>
</reference>
<feature type="compositionally biased region" description="Basic and acidic residues" evidence="1">
    <location>
        <begin position="155"/>
        <end position="165"/>
    </location>
</feature>
<evidence type="ECO:0000313" key="4">
    <source>
        <dbReference type="Proteomes" id="UP001165065"/>
    </source>
</evidence>
<dbReference type="Pfam" id="PF01167">
    <property type="entry name" value="Tub"/>
    <property type="match status" value="1"/>
</dbReference>
<name>A0A9W7L1D7_9STRA</name>
<sequence>MPRKKPHPSTPPPSSPTLVHSIPPTLSTLSSYLAFIKSVPASRTAIYRMVIIREKSYISGATFTLCFDPPPQSHAPPAPSSFRVLARRKRLPKAYLISLDKDDLRTDAREDRSKYYLGKIKIKSGDEYVQHDRGINPNRLLDVDIDEGTDEEEKEQTAEEKEADQHMDELLAPRHELSSVYISTNDNLDRVINVSIPTVTGTGEEATCHVFNGTTRNDKITHNARQLVERGSRNDLMKDQIYILSGHENPSLCAGTSDYYGRRILDSEKNFLVSYTLGGDPPPLASPPPTTPDPSSATLQMNRIRKNTWAVQFTYPMTPLQAFGVCLTRFE</sequence>
<accession>A0A9W7L1D7</accession>
<dbReference type="InterPro" id="IPR000007">
    <property type="entry name" value="Tubby_C"/>
</dbReference>
<dbReference type="AlphaFoldDB" id="A0A9W7L1D7"/>